<protein>
    <submittedName>
        <fullName evidence="1">Uncharacterized protein</fullName>
    </submittedName>
</protein>
<accession>A0A4V6A6J6</accession>
<reference evidence="1 2" key="1">
    <citation type="journal article" date="2015" name="Genome Biol.">
        <title>Comparative genomics of Steinernema reveals deeply conserved gene regulatory networks.</title>
        <authorList>
            <person name="Dillman A.R."/>
            <person name="Macchietto M."/>
            <person name="Porter C.F."/>
            <person name="Rogers A."/>
            <person name="Williams B."/>
            <person name="Antoshechkin I."/>
            <person name="Lee M.M."/>
            <person name="Goodwin Z."/>
            <person name="Lu X."/>
            <person name="Lewis E.E."/>
            <person name="Goodrich-Blair H."/>
            <person name="Stock S.P."/>
            <person name="Adams B.J."/>
            <person name="Sternberg P.W."/>
            <person name="Mortazavi A."/>
        </authorList>
    </citation>
    <scope>NUCLEOTIDE SEQUENCE [LARGE SCALE GENOMIC DNA]</scope>
    <source>
        <strain evidence="1 2">ALL</strain>
    </source>
</reference>
<dbReference type="Proteomes" id="UP000298663">
    <property type="component" value="Unassembled WGS sequence"/>
</dbReference>
<evidence type="ECO:0000313" key="1">
    <source>
        <dbReference type="EMBL" id="TKR94675.1"/>
    </source>
</evidence>
<dbReference type="EMBL" id="AZBU02000002">
    <property type="protein sequence ID" value="TKR94675.1"/>
    <property type="molecule type" value="Genomic_DNA"/>
</dbReference>
<proteinExistence type="predicted"/>
<comment type="caution">
    <text evidence="1">The sequence shown here is derived from an EMBL/GenBank/DDBJ whole genome shotgun (WGS) entry which is preliminary data.</text>
</comment>
<evidence type="ECO:0000313" key="2">
    <source>
        <dbReference type="Proteomes" id="UP000298663"/>
    </source>
</evidence>
<reference evidence="1 2" key="2">
    <citation type="journal article" date="2019" name="G3 (Bethesda)">
        <title>Hybrid Assembly of the Genome of the Entomopathogenic Nematode Steinernema carpocapsae Identifies the X-Chromosome.</title>
        <authorList>
            <person name="Serra L."/>
            <person name="Macchietto M."/>
            <person name="Macias-Munoz A."/>
            <person name="McGill C.J."/>
            <person name="Rodriguez I.M."/>
            <person name="Rodriguez B."/>
            <person name="Murad R."/>
            <person name="Mortazavi A."/>
        </authorList>
    </citation>
    <scope>NUCLEOTIDE SEQUENCE [LARGE SCALE GENOMIC DNA]</scope>
    <source>
        <strain evidence="1 2">ALL</strain>
    </source>
</reference>
<sequence>MSKSLFTAVKKRLWVDQQHFSKDEKSQLFSSAFVVLATTVFASSVSSSCECDFFANQLQLDIATTSTVTVTFPDLGCKNPEDVKVAGLQVEKDYGALIKECPK</sequence>
<gene>
    <name evidence="1" type="ORF">L596_008935</name>
</gene>
<keyword evidence="2" id="KW-1185">Reference proteome</keyword>
<dbReference type="AlphaFoldDB" id="A0A4V6A6J6"/>
<organism evidence="1 2">
    <name type="scientific">Steinernema carpocapsae</name>
    <name type="common">Entomopathogenic nematode</name>
    <dbReference type="NCBI Taxonomy" id="34508"/>
    <lineage>
        <taxon>Eukaryota</taxon>
        <taxon>Metazoa</taxon>
        <taxon>Ecdysozoa</taxon>
        <taxon>Nematoda</taxon>
        <taxon>Chromadorea</taxon>
        <taxon>Rhabditida</taxon>
        <taxon>Tylenchina</taxon>
        <taxon>Panagrolaimomorpha</taxon>
        <taxon>Strongyloidoidea</taxon>
        <taxon>Steinernematidae</taxon>
        <taxon>Steinernema</taxon>
    </lineage>
</organism>
<name>A0A4V6A6J6_STECR</name>